<name>A0A4Y2CT79_ARAVE</name>
<dbReference type="Proteomes" id="UP000499080">
    <property type="component" value="Unassembled WGS sequence"/>
</dbReference>
<gene>
    <name evidence="2" type="ORF">AVEN_15403_1</name>
</gene>
<evidence type="ECO:0000256" key="1">
    <source>
        <dbReference type="SAM" id="MobiDB-lite"/>
    </source>
</evidence>
<proteinExistence type="predicted"/>
<comment type="caution">
    <text evidence="2">The sequence shown here is derived from an EMBL/GenBank/DDBJ whole genome shotgun (WGS) entry which is preliminary data.</text>
</comment>
<protein>
    <submittedName>
        <fullName evidence="2">Uncharacterized protein</fullName>
    </submittedName>
</protein>
<organism evidence="2 3">
    <name type="scientific">Araneus ventricosus</name>
    <name type="common">Orbweaver spider</name>
    <name type="synonym">Epeira ventricosa</name>
    <dbReference type="NCBI Taxonomy" id="182803"/>
    <lineage>
        <taxon>Eukaryota</taxon>
        <taxon>Metazoa</taxon>
        <taxon>Ecdysozoa</taxon>
        <taxon>Arthropoda</taxon>
        <taxon>Chelicerata</taxon>
        <taxon>Arachnida</taxon>
        <taxon>Araneae</taxon>
        <taxon>Araneomorphae</taxon>
        <taxon>Entelegynae</taxon>
        <taxon>Araneoidea</taxon>
        <taxon>Araneidae</taxon>
        <taxon>Araneus</taxon>
    </lineage>
</organism>
<sequence>MLSEKEEKVLEKKEIEEKRREKKRYLASTSSAVSYVSSSDESIKEVFTSDESNDIDISCHFPDNAQNQDVLKRDTKNFITPKLVASLDRCQLSVRDSVYIIHAVLEALGHNTEEFIINKSSIHRIRQIKRKESNESIKVAFENDIPQILTVHWGGKLLPALNVRDSEKERLLIIVSFGDREQLIGVPKLQNAIGKEQARLDCFNALVSGN</sequence>
<reference evidence="2 3" key="1">
    <citation type="journal article" date="2019" name="Sci. Rep.">
        <title>Orb-weaving spider Araneus ventricosus genome elucidates the spidroin gene catalogue.</title>
        <authorList>
            <person name="Kono N."/>
            <person name="Nakamura H."/>
            <person name="Ohtoshi R."/>
            <person name="Moran D.A.P."/>
            <person name="Shinohara A."/>
            <person name="Yoshida Y."/>
            <person name="Fujiwara M."/>
            <person name="Mori M."/>
            <person name="Tomita M."/>
            <person name="Arakawa K."/>
        </authorList>
    </citation>
    <scope>NUCLEOTIDE SEQUENCE [LARGE SCALE GENOMIC DNA]</scope>
</reference>
<evidence type="ECO:0000313" key="2">
    <source>
        <dbReference type="EMBL" id="GBM07146.1"/>
    </source>
</evidence>
<feature type="region of interest" description="Disordered" evidence="1">
    <location>
        <begin position="1"/>
        <end position="28"/>
    </location>
</feature>
<evidence type="ECO:0000313" key="3">
    <source>
        <dbReference type="Proteomes" id="UP000499080"/>
    </source>
</evidence>
<dbReference type="EMBL" id="BGPR01000239">
    <property type="protein sequence ID" value="GBM07146.1"/>
    <property type="molecule type" value="Genomic_DNA"/>
</dbReference>
<feature type="compositionally biased region" description="Basic and acidic residues" evidence="1">
    <location>
        <begin position="1"/>
        <end position="19"/>
    </location>
</feature>
<keyword evidence="3" id="KW-1185">Reference proteome</keyword>
<dbReference type="AlphaFoldDB" id="A0A4Y2CT79"/>
<accession>A0A4Y2CT79</accession>